<name>A0A238WIC9_9ACTN</name>
<protein>
    <submittedName>
        <fullName evidence="1">Uncharacterized protein</fullName>
    </submittedName>
</protein>
<dbReference type="Proteomes" id="UP000198415">
    <property type="component" value="Unassembled WGS sequence"/>
</dbReference>
<proteinExistence type="predicted"/>
<dbReference type="EMBL" id="FZNR01000002">
    <property type="protein sequence ID" value="SNR46081.1"/>
    <property type="molecule type" value="Genomic_DNA"/>
</dbReference>
<reference evidence="1 2" key="1">
    <citation type="submission" date="2017-06" db="EMBL/GenBank/DDBJ databases">
        <authorList>
            <person name="Kim H.J."/>
            <person name="Triplett B.A."/>
        </authorList>
    </citation>
    <scope>NUCLEOTIDE SEQUENCE [LARGE SCALE GENOMIC DNA]</scope>
    <source>
        <strain evidence="1 2">DSM 43151</strain>
    </source>
</reference>
<keyword evidence="2" id="KW-1185">Reference proteome</keyword>
<sequence length="73" mass="8201">MASGLFDHAPHRDPDHRHRWNALVDGNNHQPDRTIRITIRNERIRCRFPLAEGEACLAGGTCLSVPPMSMTSP</sequence>
<dbReference type="AlphaFoldDB" id="A0A238WIC9"/>
<gene>
    <name evidence="1" type="ORF">SAMN06264365_102556</name>
</gene>
<dbReference type="RefSeq" id="WP_089292335.1">
    <property type="nucleotide sequence ID" value="NZ_BOMU01000023.1"/>
</dbReference>
<organism evidence="1 2">
    <name type="scientific">Actinoplanes regularis</name>
    <dbReference type="NCBI Taxonomy" id="52697"/>
    <lineage>
        <taxon>Bacteria</taxon>
        <taxon>Bacillati</taxon>
        <taxon>Actinomycetota</taxon>
        <taxon>Actinomycetes</taxon>
        <taxon>Micromonosporales</taxon>
        <taxon>Micromonosporaceae</taxon>
        <taxon>Actinoplanes</taxon>
    </lineage>
</organism>
<evidence type="ECO:0000313" key="1">
    <source>
        <dbReference type="EMBL" id="SNR46081.1"/>
    </source>
</evidence>
<evidence type="ECO:0000313" key="2">
    <source>
        <dbReference type="Proteomes" id="UP000198415"/>
    </source>
</evidence>
<accession>A0A238WIC9</accession>